<dbReference type="EMBL" id="BJYZ01000022">
    <property type="protein sequence ID" value="GEO40558.1"/>
    <property type="molecule type" value="Genomic_DNA"/>
</dbReference>
<dbReference type="Proteomes" id="UP000321523">
    <property type="component" value="Unassembled WGS sequence"/>
</dbReference>
<dbReference type="Pfam" id="PF04964">
    <property type="entry name" value="Flp_Fap"/>
    <property type="match status" value="1"/>
</dbReference>
<keyword evidence="1" id="KW-0472">Membrane</keyword>
<evidence type="ECO:0000313" key="3">
    <source>
        <dbReference type="Proteomes" id="UP000321523"/>
    </source>
</evidence>
<organism evidence="2 3">
    <name type="scientific">Skermanella aerolata</name>
    <dbReference type="NCBI Taxonomy" id="393310"/>
    <lineage>
        <taxon>Bacteria</taxon>
        <taxon>Pseudomonadati</taxon>
        <taxon>Pseudomonadota</taxon>
        <taxon>Alphaproteobacteria</taxon>
        <taxon>Rhodospirillales</taxon>
        <taxon>Azospirillaceae</taxon>
        <taxon>Skermanella</taxon>
    </lineage>
</organism>
<reference evidence="2 3" key="1">
    <citation type="submission" date="2019-07" db="EMBL/GenBank/DDBJ databases">
        <title>Whole genome shotgun sequence of Skermanella aerolata NBRC 106429.</title>
        <authorList>
            <person name="Hosoyama A."/>
            <person name="Uohara A."/>
            <person name="Ohji S."/>
            <person name="Ichikawa N."/>
        </authorList>
    </citation>
    <scope>NUCLEOTIDE SEQUENCE [LARGE SCALE GENOMIC DNA]</scope>
    <source>
        <strain evidence="2 3">NBRC 106429</strain>
    </source>
</reference>
<keyword evidence="1" id="KW-1133">Transmembrane helix</keyword>
<evidence type="ECO:0000313" key="2">
    <source>
        <dbReference type="EMBL" id="GEO40558.1"/>
    </source>
</evidence>
<comment type="caution">
    <text evidence="2">The sequence shown here is derived from an EMBL/GenBank/DDBJ whole genome shotgun (WGS) entry which is preliminary data.</text>
</comment>
<dbReference type="InterPro" id="IPR007047">
    <property type="entry name" value="Flp_Fap"/>
</dbReference>
<feature type="transmembrane region" description="Helical" evidence="1">
    <location>
        <begin position="32"/>
        <end position="53"/>
    </location>
</feature>
<dbReference type="RefSeq" id="WP_044430530.1">
    <property type="nucleotide sequence ID" value="NZ_BJYZ01000022.1"/>
</dbReference>
<evidence type="ECO:0008006" key="4">
    <source>
        <dbReference type="Google" id="ProtNLM"/>
    </source>
</evidence>
<dbReference type="AlphaFoldDB" id="A0A512DVR6"/>
<evidence type="ECO:0000256" key="1">
    <source>
        <dbReference type="SAM" id="Phobius"/>
    </source>
</evidence>
<name>A0A512DVR6_9PROT</name>
<keyword evidence="3" id="KW-1185">Reference proteome</keyword>
<sequence>MESIKFAAEYVSNLPVVAKIAPALSNRRGVTALEYGLIASLIAVIIIASFGTLGEAMGTLFEGIATKLTNPAPASGS</sequence>
<gene>
    <name evidence="2" type="ORF">SAE02_47060</name>
</gene>
<protein>
    <recommendedName>
        <fullName evidence="4">Flp family type IVb pilin</fullName>
    </recommendedName>
</protein>
<keyword evidence="1" id="KW-0812">Transmembrane</keyword>
<dbReference type="OrthoDB" id="7366827at2"/>
<proteinExistence type="predicted"/>
<accession>A0A512DVR6</accession>